<evidence type="ECO:0000256" key="4">
    <source>
        <dbReference type="ARBA" id="ARBA00022989"/>
    </source>
</evidence>
<dbReference type="PANTHER" id="PTHR45840">
    <property type="entry name" value="RHOMBOID-RELATED PROTEIN"/>
    <property type="match status" value="1"/>
</dbReference>
<evidence type="ECO:0000256" key="5">
    <source>
        <dbReference type="ARBA" id="ARBA00023136"/>
    </source>
</evidence>
<feature type="transmembrane region" description="Helical" evidence="6">
    <location>
        <begin position="53"/>
        <end position="74"/>
    </location>
</feature>
<evidence type="ECO:0000256" key="1">
    <source>
        <dbReference type="ARBA" id="ARBA00004141"/>
    </source>
</evidence>
<comment type="similarity">
    <text evidence="2">Belongs to the peptidase S54 family.</text>
</comment>
<keyword evidence="4 6" id="KW-1133">Transmembrane helix</keyword>
<dbReference type="InterPro" id="IPR051739">
    <property type="entry name" value="Rhomboid_IM_Serine_Proteases"/>
</dbReference>
<comment type="subcellular location">
    <subcellularLocation>
        <location evidence="1">Membrane</location>
        <topology evidence="1">Multi-pass membrane protein</topology>
    </subcellularLocation>
</comment>
<protein>
    <submittedName>
        <fullName evidence="8">RHBDL2</fullName>
    </submittedName>
</protein>
<evidence type="ECO:0000256" key="3">
    <source>
        <dbReference type="ARBA" id="ARBA00022692"/>
    </source>
</evidence>
<feature type="transmembrane region" description="Helical" evidence="6">
    <location>
        <begin position="31"/>
        <end position="47"/>
    </location>
</feature>
<organism evidence="8 9">
    <name type="scientific">Cordylochernes scorpioides</name>
    <dbReference type="NCBI Taxonomy" id="51811"/>
    <lineage>
        <taxon>Eukaryota</taxon>
        <taxon>Metazoa</taxon>
        <taxon>Ecdysozoa</taxon>
        <taxon>Arthropoda</taxon>
        <taxon>Chelicerata</taxon>
        <taxon>Arachnida</taxon>
        <taxon>Pseudoscorpiones</taxon>
        <taxon>Cheliferoidea</taxon>
        <taxon>Chernetidae</taxon>
        <taxon>Cordylochernes</taxon>
    </lineage>
</organism>
<accession>A0ABY6JX97</accession>
<sequence>MCRWLHLIFNIIIQLALGIPLEMVHKWWRVGLVYLVGVVAGSLGSSISDPSTFLAGASGGVYAIMAAHLANVILNWGEMEFAWVRAIALGFVAISDVANAIVERYQGKTNRISYAAHIAGALAGLLIGARVLRNLRVYRWEDILAWVFFSIFGMLAGCAVLWNTLYPSYFPAQQCPPYNTAST</sequence>
<dbReference type="SUPFAM" id="SSF144091">
    <property type="entry name" value="Rhomboid-like"/>
    <property type="match status" value="1"/>
</dbReference>
<dbReference type="InterPro" id="IPR022764">
    <property type="entry name" value="Peptidase_S54_rhomboid_dom"/>
</dbReference>
<name>A0ABY6JX97_9ARAC</name>
<evidence type="ECO:0000313" key="8">
    <source>
        <dbReference type="EMBL" id="UYV61259.1"/>
    </source>
</evidence>
<proteinExistence type="inferred from homology"/>
<dbReference type="InterPro" id="IPR035952">
    <property type="entry name" value="Rhomboid-like_sf"/>
</dbReference>
<feature type="transmembrane region" description="Helical" evidence="6">
    <location>
        <begin position="144"/>
        <end position="162"/>
    </location>
</feature>
<dbReference type="EMBL" id="CP092863">
    <property type="protein sequence ID" value="UYV61259.1"/>
    <property type="molecule type" value="Genomic_DNA"/>
</dbReference>
<evidence type="ECO:0000256" key="6">
    <source>
        <dbReference type="SAM" id="Phobius"/>
    </source>
</evidence>
<dbReference type="PANTHER" id="PTHR45840:SF8">
    <property type="entry name" value="RHOMBOID PROTEASE"/>
    <property type="match status" value="1"/>
</dbReference>
<keyword evidence="9" id="KW-1185">Reference proteome</keyword>
<feature type="transmembrane region" description="Helical" evidence="6">
    <location>
        <begin position="114"/>
        <end position="132"/>
    </location>
</feature>
<dbReference type="Gene3D" id="1.20.1540.10">
    <property type="entry name" value="Rhomboid-like"/>
    <property type="match status" value="1"/>
</dbReference>
<feature type="domain" description="Peptidase S54 rhomboid" evidence="7">
    <location>
        <begin position="4"/>
        <end position="133"/>
    </location>
</feature>
<dbReference type="Proteomes" id="UP001235939">
    <property type="component" value="Chromosome 01"/>
</dbReference>
<evidence type="ECO:0000256" key="2">
    <source>
        <dbReference type="ARBA" id="ARBA00009045"/>
    </source>
</evidence>
<reference evidence="8 9" key="1">
    <citation type="submission" date="2022-01" db="EMBL/GenBank/DDBJ databases">
        <title>A chromosomal length assembly of Cordylochernes scorpioides.</title>
        <authorList>
            <person name="Zeh D."/>
            <person name="Zeh J."/>
        </authorList>
    </citation>
    <scope>NUCLEOTIDE SEQUENCE [LARGE SCALE GENOMIC DNA]</scope>
    <source>
        <strain evidence="8">IN4F17</strain>
        <tissue evidence="8">Whole Body</tissue>
    </source>
</reference>
<dbReference type="Pfam" id="PF01694">
    <property type="entry name" value="Rhomboid"/>
    <property type="match status" value="1"/>
</dbReference>
<evidence type="ECO:0000313" key="9">
    <source>
        <dbReference type="Proteomes" id="UP001235939"/>
    </source>
</evidence>
<gene>
    <name evidence="8" type="ORF">LAZ67_1004140</name>
</gene>
<evidence type="ECO:0000259" key="7">
    <source>
        <dbReference type="Pfam" id="PF01694"/>
    </source>
</evidence>
<feature type="transmembrane region" description="Helical" evidence="6">
    <location>
        <begin position="6"/>
        <end position="24"/>
    </location>
</feature>
<feature type="transmembrane region" description="Helical" evidence="6">
    <location>
        <begin position="81"/>
        <end position="102"/>
    </location>
</feature>
<keyword evidence="3 6" id="KW-0812">Transmembrane</keyword>
<keyword evidence="5 6" id="KW-0472">Membrane</keyword>